<dbReference type="Pfam" id="PF00589">
    <property type="entry name" value="Phage_integrase"/>
    <property type="match status" value="1"/>
</dbReference>
<keyword evidence="1" id="KW-0233">DNA recombination</keyword>
<dbReference type="InterPro" id="IPR013762">
    <property type="entry name" value="Integrase-like_cat_sf"/>
</dbReference>
<reference evidence="3 4" key="1">
    <citation type="submission" date="2020-03" db="EMBL/GenBank/DDBJ databases">
        <title>Cyclobacterium plantarum sp. nov., a marine bacterium isolated from a coastal-marine wetland.</title>
        <authorList>
            <person name="Sanchez-Porro C."/>
            <person name="Ventosa A."/>
            <person name="Amoozegar M."/>
        </authorList>
    </citation>
    <scope>NUCLEOTIDE SEQUENCE [LARGE SCALE GENOMIC DNA]</scope>
    <source>
        <strain evidence="3 4">GBPx2</strain>
    </source>
</reference>
<dbReference type="Gene3D" id="1.10.443.10">
    <property type="entry name" value="Intergrase catalytic core"/>
    <property type="match status" value="1"/>
</dbReference>
<proteinExistence type="predicted"/>
<dbReference type="RefSeq" id="WP_166147861.1">
    <property type="nucleotide sequence ID" value="NZ_JAANYN010000005.1"/>
</dbReference>
<sequence length="166" mass="19048">MIYTGLRFGDGICISKRWVVNGMLHILTHKTDEIISIPLHPNLKEVLEKYDYDLSSLAISNQKFNKYVKERCLEAGINADVEVVKYAKRIKKYHVIPKYKLIASHTGRRTFITNAILAGIPLSVIQRITGHKKLVTLQKYVDIAEGINVEEMDKFSKFFGLRIGER</sequence>
<evidence type="ECO:0000259" key="2">
    <source>
        <dbReference type="PROSITE" id="PS51898"/>
    </source>
</evidence>
<accession>A0ABX0H8F3</accession>
<dbReference type="Proteomes" id="UP000649799">
    <property type="component" value="Unassembled WGS sequence"/>
</dbReference>
<gene>
    <name evidence="3" type="ORF">G9Q97_14080</name>
</gene>
<organism evidence="3 4">
    <name type="scientific">Cyclobacterium plantarum</name>
    <dbReference type="NCBI Taxonomy" id="2716263"/>
    <lineage>
        <taxon>Bacteria</taxon>
        <taxon>Pseudomonadati</taxon>
        <taxon>Bacteroidota</taxon>
        <taxon>Cytophagia</taxon>
        <taxon>Cytophagales</taxon>
        <taxon>Cyclobacteriaceae</taxon>
        <taxon>Cyclobacterium</taxon>
    </lineage>
</organism>
<name>A0ABX0H8F3_9BACT</name>
<keyword evidence="4" id="KW-1185">Reference proteome</keyword>
<dbReference type="EMBL" id="JAANYN010000005">
    <property type="protein sequence ID" value="NHE57939.1"/>
    <property type="molecule type" value="Genomic_DNA"/>
</dbReference>
<protein>
    <submittedName>
        <fullName evidence="3">Tyrosine-type recombinase/integrase</fullName>
    </submittedName>
</protein>
<dbReference type="InterPro" id="IPR002104">
    <property type="entry name" value="Integrase_catalytic"/>
</dbReference>
<dbReference type="InterPro" id="IPR011010">
    <property type="entry name" value="DNA_brk_join_enz"/>
</dbReference>
<evidence type="ECO:0000313" key="4">
    <source>
        <dbReference type="Proteomes" id="UP000649799"/>
    </source>
</evidence>
<dbReference type="SUPFAM" id="SSF56349">
    <property type="entry name" value="DNA breaking-rejoining enzymes"/>
    <property type="match status" value="1"/>
</dbReference>
<evidence type="ECO:0000256" key="1">
    <source>
        <dbReference type="ARBA" id="ARBA00023172"/>
    </source>
</evidence>
<dbReference type="PROSITE" id="PS51898">
    <property type="entry name" value="TYR_RECOMBINASE"/>
    <property type="match status" value="1"/>
</dbReference>
<comment type="caution">
    <text evidence="3">The sequence shown here is derived from an EMBL/GenBank/DDBJ whole genome shotgun (WGS) entry which is preliminary data.</text>
</comment>
<evidence type="ECO:0000313" key="3">
    <source>
        <dbReference type="EMBL" id="NHE57939.1"/>
    </source>
</evidence>
<feature type="domain" description="Tyr recombinase" evidence="2">
    <location>
        <begin position="1"/>
        <end position="153"/>
    </location>
</feature>